<proteinExistence type="predicted"/>
<feature type="compositionally biased region" description="Polar residues" evidence="1">
    <location>
        <begin position="1"/>
        <end position="26"/>
    </location>
</feature>
<accession>A0A9N7UQA4</accession>
<sequence length="54" mass="5706">MAGLTTSHFNGETTQTNRKGKNTQSIPHHITSAHSAYEVLFRAQTAGTGPALAP</sequence>
<organism evidence="2 3">
    <name type="scientific">Pleuronectes platessa</name>
    <name type="common">European plaice</name>
    <dbReference type="NCBI Taxonomy" id="8262"/>
    <lineage>
        <taxon>Eukaryota</taxon>
        <taxon>Metazoa</taxon>
        <taxon>Chordata</taxon>
        <taxon>Craniata</taxon>
        <taxon>Vertebrata</taxon>
        <taxon>Euteleostomi</taxon>
        <taxon>Actinopterygii</taxon>
        <taxon>Neopterygii</taxon>
        <taxon>Teleostei</taxon>
        <taxon>Neoteleostei</taxon>
        <taxon>Acanthomorphata</taxon>
        <taxon>Carangaria</taxon>
        <taxon>Pleuronectiformes</taxon>
        <taxon>Pleuronectoidei</taxon>
        <taxon>Pleuronectidae</taxon>
        <taxon>Pleuronectes</taxon>
    </lineage>
</organism>
<dbReference type="EMBL" id="CADEAL010001693">
    <property type="protein sequence ID" value="CAB1434785.1"/>
    <property type="molecule type" value="Genomic_DNA"/>
</dbReference>
<dbReference type="Proteomes" id="UP001153269">
    <property type="component" value="Unassembled WGS sequence"/>
</dbReference>
<feature type="region of interest" description="Disordered" evidence="1">
    <location>
        <begin position="1"/>
        <end position="31"/>
    </location>
</feature>
<keyword evidence="3" id="KW-1185">Reference proteome</keyword>
<evidence type="ECO:0000256" key="1">
    <source>
        <dbReference type="SAM" id="MobiDB-lite"/>
    </source>
</evidence>
<name>A0A9N7UQA4_PLEPL</name>
<protein>
    <submittedName>
        <fullName evidence="2">Uncharacterized protein</fullName>
    </submittedName>
</protein>
<evidence type="ECO:0000313" key="2">
    <source>
        <dbReference type="EMBL" id="CAB1434785.1"/>
    </source>
</evidence>
<evidence type="ECO:0000313" key="3">
    <source>
        <dbReference type="Proteomes" id="UP001153269"/>
    </source>
</evidence>
<gene>
    <name evidence="2" type="ORF">PLEPLA_LOCUS22826</name>
</gene>
<feature type="non-terminal residue" evidence="2">
    <location>
        <position position="1"/>
    </location>
</feature>
<comment type="caution">
    <text evidence="2">The sequence shown here is derived from an EMBL/GenBank/DDBJ whole genome shotgun (WGS) entry which is preliminary data.</text>
</comment>
<dbReference type="AlphaFoldDB" id="A0A9N7UQA4"/>
<reference evidence="2" key="1">
    <citation type="submission" date="2020-03" db="EMBL/GenBank/DDBJ databases">
        <authorList>
            <person name="Weist P."/>
        </authorList>
    </citation>
    <scope>NUCLEOTIDE SEQUENCE</scope>
</reference>